<reference evidence="2 3" key="1">
    <citation type="submission" date="2022-12" db="EMBL/GenBank/DDBJ databases">
        <title>Coexistence and Characterization of a Novel Tigecycline Resistance gene tet(X) variant and blaNDM-1 in a Pseudomonas caeni Isolate of Chicken Origin.</title>
        <authorList>
            <person name="Lu X."/>
            <person name="Zhang L."/>
            <person name="Li R."/>
            <person name="Wang Z."/>
        </authorList>
    </citation>
    <scope>NUCLEOTIDE SEQUENCE [LARGE SCALE GENOMIC DNA]</scope>
    <source>
        <strain evidence="2 3">CE14</strain>
    </source>
</reference>
<sequence length="325" mass="35716">MKQAIFEKKHQKTWLAFAQTVQALSSGKAQPNELHSFIQDYRRICQHLALAKQRGYSYPLLESLELLALQGHQQFYRHKSPIFEQLLALIVIEFPATVRQQWRYVAVAGGLFFGSLALMALLTGLFPNLIYSLLSPAQVANMEHMYDPAQRLIGPMSLRNHQDDWVMFGFYIMNNIGIAFQTFASGLVFGLGSVFFLLFNGLNIGAIAGHLTRVGYTDTFWPFVIGHGAFELTAIVLAGAAGLKLGAALIAPGPVTRATALRQAAAVSVKLIGGVVVFLVLAAFIEAYWSSSTSIASSVKYTVGAALWLLVLFYLFASGRNRYAS</sequence>
<protein>
    <submittedName>
        <fullName evidence="2">Stage II sporulation protein M</fullName>
    </submittedName>
</protein>
<organism evidence="2 3">
    <name type="scientific">Denitrificimonas caeni</name>
    <dbReference type="NCBI Taxonomy" id="521720"/>
    <lineage>
        <taxon>Bacteria</taxon>
        <taxon>Pseudomonadati</taxon>
        <taxon>Pseudomonadota</taxon>
        <taxon>Gammaproteobacteria</taxon>
        <taxon>Pseudomonadales</taxon>
        <taxon>Pseudomonadaceae</taxon>
        <taxon>Denitrificimonas</taxon>
    </lineage>
</organism>
<feature type="transmembrane region" description="Helical" evidence="1">
    <location>
        <begin position="220"/>
        <end position="243"/>
    </location>
</feature>
<feature type="transmembrane region" description="Helical" evidence="1">
    <location>
        <begin position="165"/>
        <end position="180"/>
    </location>
</feature>
<keyword evidence="3" id="KW-1185">Reference proteome</keyword>
<keyword evidence="1" id="KW-0812">Transmembrane</keyword>
<dbReference type="PANTHER" id="PTHR35337">
    <property type="entry name" value="SLR1478 PROTEIN"/>
    <property type="match status" value="1"/>
</dbReference>
<dbReference type="Pfam" id="PF01944">
    <property type="entry name" value="SpoIIM"/>
    <property type="match status" value="1"/>
</dbReference>
<feature type="transmembrane region" description="Helical" evidence="1">
    <location>
        <begin position="104"/>
        <end position="126"/>
    </location>
</feature>
<accession>A0AAE9VLD5</accession>
<evidence type="ECO:0000313" key="3">
    <source>
        <dbReference type="Proteomes" id="UP001212189"/>
    </source>
</evidence>
<dbReference type="EMBL" id="CP114976">
    <property type="protein sequence ID" value="WBE24139.1"/>
    <property type="molecule type" value="Genomic_DNA"/>
</dbReference>
<evidence type="ECO:0000313" key="2">
    <source>
        <dbReference type="EMBL" id="WBE24139.1"/>
    </source>
</evidence>
<feature type="transmembrane region" description="Helical" evidence="1">
    <location>
        <begin position="187"/>
        <end position="208"/>
    </location>
</feature>
<evidence type="ECO:0000256" key="1">
    <source>
        <dbReference type="SAM" id="Phobius"/>
    </source>
</evidence>
<dbReference type="AlphaFoldDB" id="A0AAE9VLD5"/>
<dbReference type="InterPro" id="IPR002798">
    <property type="entry name" value="SpoIIM-like"/>
</dbReference>
<feature type="transmembrane region" description="Helical" evidence="1">
    <location>
        <begin position="264"/>
        <end position="289"/>
    </location>
</feature>
<gene>
    <name evidence="2" type="ORF">O6P33_06995</name>
</gene>
<dbReference type="KEGG" id="dce:O6P33_06995"/>
<name>A0AAE9VLD5_9GAMM</name>
<dbReference type="Proteomes" id="UP001212189">
    <property type="component" value="Chromosome"/>
</dbReference>
<proteinExistence type="predicted"/>
<dbReference type="RefSeq" id="WP_269817080.1">
    <property type="nucleotide sequence ID" value="NZ_CP114976.1"/>
</dbReference>
<feature type="transmembrane region" description="Helical" evidence="1">
    <location>
        <begin position="301"/>
        <end position="317"/>
    </location>
</feature>
<keyword evidence="1" id="KW-1133">Transmembrane helix</keyword>
<keyword evidence="1" id="KW-0472">Membrane</keyword>
<dbReference type="PANTHER" id="PTHR35337:SF1">
    <property type="entry name" value="SLR1478 PROTEIN"/>
    <property type="match status" value="1"/>
</dbReference>